<evidence type="ECO:0000313" key="2">
    <source>
        <dbReference type="EMBL" id="QHT10104.1"/>
    </source>
</evidence>
<protein>
    <submittedName>
        <fullName evidence="2">Uncharacterized protein</fullName>
    </submittedName>
</protein>
<feature type="region of interest" description="Disordered" evidence="1">
    <location>
        <begin position="173"/>
        <end position="222"/>
    </location>
</feature>
<dbReference type="EMBL" id="MN739518">
    <property type="protein sequence ID" value="QHT10104.1"/>
    <property type="molecule type" value="Genomic_DNA"/>
</dbReference>
<name>A0A6C0D1X6_9ZZZZ</name>
<evidence type="ECO:0000256" key="1">
    <source>
        <dbReference type="SAM" id="MobiDB-lite"/>
    </source>
</evidence>
<accession>A0A6C0D1X6</accession>
<reference evidence="2" key="1">
    <citation type="journal article" date="2020" name="Nature">
        <title>Giant virus diversity and host interactions through global metagenomics.</title>
        <authorList>
            <person name="Schulz F."/>
            <person name="Roux S."/>
            <person name="Paez-Espino D."/>
            <person name="Jungbluth S."/>
            <person name="Walsh D.A."/>
            <person name="Denef V.J."/>
            <person name="McMahon K.D."/>
            <person name="Konstantinidis K.T."/>
            <person name="Eloe-Fadrosh E.A."/>
            <person name="Kyrpides N.C."/>
            <person name="Woyke T."/>
        </authorList>
    </citation>
    <scope>NUCLEOTIDE SEQUENCE</scope>
    <source>
        <strain evidence="2">GVMAG-M-3300023174-104</strain>
    </source>
</reference>
<dbReference type="AlphaFoldDB" id="A0A6C0D1X6"/>
<proteinExistence type="predicted"/>
<organism evidence="2">
    <name type="scientific">viral metagenome</name>
    <dbReference type="NCBI Taxonomy" id="1070528"/>
    <lineage>
        <taxon>unclassified sequences</taxon>
        <taxon>metagenomes</taxon>
        <taxon>organismal metagenomes</taxon>
    </lineage>
</organism>
<sequence length="222" mass="25635">MQFIGGCDPVKDDVYHAMDNYFDHPEMIYTETKDNLNIYICRLHSYLMNEHRFLIAMTLSSPFTLPPASKVPLQDLKWKSFQIRKLEDYEKYLSLPQHHYTSKPNSIFGKQTVQAVHSSRVYTEYNTGIPSLLLHLLHVRNSFHEYAIQGTFSTAMETFQALFIWKEEQEGKQDQNETTLSSTQKRTSNIPETSNTSFPTFSSISSISSPSKSFSTSPILRE</sequence>
<feature type="compositionally biased region" description="Low complexity" evidence="1">
    <location>
        <begin position="194"/>
        <end position="222"/>
    </location>
</feature>
<feature type="compositionally biased region" description="Polar residues" evidence="1">
    <location>
        <begin position="176"/>
        <end position="193"/>
    </location>
</feature>